<dbReference type="OrthoDB" id="9808360at2"/>
<dbReference type="PANTHER" id="PTHR33221:SF2">
    <property type="entry name" value="TRANSCRIPTIONAL REGULATOR"/>
    <property type="match status" value="1"/>
</dbReference>
<dbReference type="GO" id="GO:0005829">
    <property type="term" value="C:cytosol"/>
    <property type="evidence" value="ECO:0007669"/>
    <property type="project" value="TreeGrafter"/>
</dbReference>
<dbReference type="RefSeq" id="WP_146795049.1">
    <property type="nucleotide sequence ID" value="NZ_BARC01000013.1"/>
</dbReference>
<dbReference type="Proteomes" id="UP000321230">
    <property type="component" value="Unassembled WGS sequence"/>
</dbReference>
<dbReference type="PANTHER" id="PTHR33221">
    <property type="entry name" value="WINGED HELIX-TURN-HELIX TRANSCRIPTIONAL REGULATOR, RRF2 FAMILY"/>
    <property type="match status" value="1"/>
</dbReference>
<dbReference type="NCBIfam" id="TIGR00738">
    <property type="entry name" value="rrf2_super"/>
    <property type="match status" value="1"/>
</dbReference>
<proteinExistence type="predicted"/>
<evidence type="ECO:0000313" key="2">
    <source>
        <dbReference type="Proteomes" id="UP000321230"/>
    </source>
</evidence>
<dbReference type="PROSITE" id="PS01332">
    <property type="entry name" value="HTH_RRF2_1"/>
    <property type="match status" value="1"/>
</dbReference>
<dbReference type="GO" id="GO:0003700">
    <property type="term" value="F:DNA-binding transcription factor activity"/>
    <property type="evidence" value="ECO:0007669"/>
    <property type="project" value="TreeGrafter"/>
</dbReference>
<dbReference type="InterPro" id="IPR036388">
    <property type="entry name" value="WH-like_DNA-bd_sf"/>
</dbReference>
<name>A0A511AZ69_9PROT</name>
<dbReference type="Pfam" id="PF02082">
    <property type="entry name" value="Rrf2"/>
    <property type="match status" value="1"/>
</dbReference>
<dbReference type="InterPro" id="IPR036390">
    <property type="entry name" value="WH_DNA-bd_sf"/>
</dbReference>
<comment type="caution">
    <text evidence="1">The sequence shown here is derived from an EMBL/GenBank/DDBJ whole genome shotgun (WGS) entry which is preliminary data.</text>
</comment>
<keyword evidence="2" id="KW-1185">Reference proteome</keyword>
<dbReference type="InterPro" id="IPR030489">
    <property type="entry name" value="TR_Rrf2-type_CS"/>
</dbReference>
<protein>
    <submittedName>
        <fullName evidence="1">SUF system Fe-S cluster assembly regulator</fullName>
    </submittedName>
</protein>
<reference evidence="1 2" key="1">
    <citation type="submission" date="2019-07" db="EMBL/GenBank/DDBJ databases">
        <title>Whole genome shotgun sequence of Gluconobacter wancherniae NBRC 103581.</title>
        <authorList>
            <person name="Hosoyama A."/>
            <person name="Uohara A."/>
            <person name="Ohji S."/>
            <person name="Ichikawa N."/>
        </authorList>
    </citation>
    <scope>NUCLEOTIDE SEQUENCE [LARGE SCALE GENOMIC DNA]</scope>
    <source>
        <strain evidence="1 2">NBRC 103581</strain>
    </source>
</reference>
<organism evidence="1 2">
    <name type="scientific">Gluconobacter wancherniae NBRC 103581</name>
    <dbReference type="NCBI Taxonomy" id="656744"/>
    <lineage>
        <taxon>Bacteria</taxon>
        <taxon>Pseudomonadati</taxon>
        <taxon>Pseudomonadota</taxon>
        <taxon>Alphaproteobacteria</taxon>
        <taxon>Acetobacterales</taxon>
        <taxon>Acetobacteraceae</taxon>
        <taxon>Gluconobacter</taxon>
    </lineage>
</organism>
<dbReference type="EMBL" id="BJUZ01000001">
    <property type="protein sequence ID" value="GEK93504.1"/>
    <property type="molecule type" value="Genomic_DNA"/>
</dbReference>
<dbReference type="NCBIfam" id="TIGR02944">
    <property type="entry name" value="suf_reg_Xantho"/>
    <property type="match status" value="1"/>
</dbReference>
<evidence type="ECO:0000313" key="1">
    <source>
        <dbReference type="EMBL" id="GEK93504.1"/>
    </source>
</evidence>
<gene>
    <name evidence="1" type="ORF">GWA01_12740</name>
</gene>
<dbReference type="AlphaFoldDB" id="A0A511AZ69"/>
<accession>A0A511AZ69</accession>
<sequence>MLRLSKLADYATVLLVQLGQHEGLATAAALAGETGVPEPTVAKLLKGLAAGGLVISHRGARGGYRLSFGLDEITVAKVISVVDGPIAITACCDGRGCEHSSLCGLSGQWDMVNDAVLATLNGITLADMSQHTVGGSRKVEAELSVRSEVPAVVDTVN</sequence>
<dbReference type="InterPro" id="IPR000944">
    <property type="entry name" value="Tscrpt_reg_Rrf2"/>
</dbReference>
<dbReference type="SUPFAM" id="SSF46785">
    <property type="entry name" value="Winged helix' DNA-binding domain"/>
    <property type="match status" value="1"/>
</dbReference>
<dbReference type="PROSITE" id="PS51197">
    <property type="entry name" value="HTH_RRF2_2"/>
    <property type="match status" value="1"/>
</dbReference>
<dbReference type="Gene3D" id="1.10.10.10">
    <property type="entry name" value="Winged helix-like DNA-binding domain superfamily/Winged helix DNA-binding domain"/>
    <property type="match status" value="1"/>
</dbReference>
<dbReference type="InterPro" id="IPR014290">
    <property type="entry name" value="SUF_FeS_clus_asmbl_reg"/>
</dbReference>